<sequence length="164" mass="18941">MNKIPFLNLPSELGWNSKYNIILDYYKNTGCLKTIKNIRRPIICIEATYQGIEFEAWLNFSRLFKKLKSVDLAIPKDVYKELRYVEPFSVIKNFLLTYGILYESLGEPNIKKGISINGIKEVKDINSVDVNNLPYFEWSLDSSRLVHKLIDHGGIGPNTKLEPK</sequence>
<dbReference type="AlphaFoldDB" id="A0A1F5EHA7"/>
<protein>
    <submittedName>
        <fullName evidence="1">Uncharacterized protein</fullName>
    </submittedName>
</protein>
<organism evidence="1 2">
    <name type="scientific">Candidatus Campbellbacteria bacterium RIFOXYC2_FULL_35_25</name>
    <dbReference type="NCBI Taxonomy" id="1797582"/>
    <lineage>
        <taxon>Bacteria</taxon>
        <taxon>Candidatus Campbelliibacteriota</taxon>
    </lineage>
</organism>
<comment type="caution">
    <text evidence="1">The sequence shown here is derived from an EMBL/GenBank/DDBJ whole genome shotgun (WGS) entry which is preliminary data.</text>
</comment>
<dbReference type="Proteomes" id="UP000179003">
    <property type="component" value="Unassembled WGS sequence"/>
</dbReference>
<reference evidence="1 2" key="1">
    <citation type="journal article" date="2016" name="Nat. Commun.">
        <title>Thousands of microbial genomes shed light on interconnected biogeochemical processes in an aquifer system.</title>
        <authorList>
            <person name="Anantharaman K."/>
            <person name="Brown C.T."/>
            <person name="Hug L.A."/>
            <person name="Sharon I."/>
            <person name="Castelle C.J."/>
            <person name="Probst A.J."/>
            <person name="Thomas B.C."/>
            <person name="Singh A."/>
            <person name="Wilkins M.J."/>
            <person name="Karaoz U."/>
            <person name="Brodie E.L."/>
            <person name="Williams K.H."/>
            <person name="Hubbard S.S."/>
            <person name="Banfield J.F."/>
        </authorList>
    </citation>
    <scope>NUCLEOTIDE SEQUENCE [LARGE SCALE GENOMIC DNA]</scope>
</reference>
<dbReference type="EMBL" id="MFAE01000014">
    <property type="protein sequence ID" value="OGD66807.1"/>
    <property type="molecule type" value="Genomic_DNA"/>
</dbReference>
<accession>A0A1F5EHA7</accession>
<name>A0A1F5EHA7_9BACT</name>
<evidence type="ECO:0000313" key="1">
    <source>
        <dbReference type="EMBL" id="OGD66807.1"/>
    </source>
</evidence>
<proteinExistence type="predicted"/>
<evidence type="ECO:0000313" key="2">
    <source>
        <dbReference type="Proteomes" id="UP000179003"/>
    </source>
</evidence>
<gene>
    <name evidence="1" type="ORF">A2442_01650</name>
</gene>